<organism evidence="2 3">
    <name type="scientific">Trypanosoma cruzi</name>
    <dbReference type="NCBI Taxonomy" id="5693"/>
    <lineage>
        <taxon>Eukaryota</taxon>
        <taxon>Discoba</taxon>
        <taxon>Euglenozoa</taxon>
        <taxon>Kinetoplastea</taxon>
        <taxon>Metakinetoplastina</taxon>
        <taxon>Trypanosomatida</taxon>
        <taxon>Trypanosomatidae</taxon>
        <taxon>Trypanosoma</taxon>
        <taxon>Schizotrypanum</taxon>
    </lineage>
</organism>
<dbReference type="SMR" id="A0A2V2W6E8"/>
<dbReference type="VEuPathDB" id="TriTrypDB:ECC02_004765"/>
<dbReference type="VEuPathDB" id="TriTrypDB:TcCLB.506579.60"/>
<dbReference type="VEuPathDB" id="TriTrypDB:C3747_158g63"/>
<feature type="region of interest" description="Disordered" evidence="1">
    <location>
        <begin position="85"/>
        <end position="139"/>
    </location>
</feature>
<protein>
    <submittedName>
        <fullName evidence="2">Uncharacterized protein</fullName>
    </submittedName>
</protein>
<feature type="compositionally biased region" description="Acidic residues" evidence="1">
    <location>
        <begin position="85"/>
        <end position="105"/>
    </location>
</feature>
<proteinExistence type="predicted"/>
<reference evidence="2 3" key="1">
    <citation type="journal article" date="2018" name="Microb. Genom.">
        <title>Expanding an expanded genome: long-read sequencing of Trypanosoma cruzi.</title>
        <authorList>
            <person name="Berna L."/>
            <person name="Rodriguez M."/>
            <person name="Chiribao M.L."/>
            <person name="Parodi-Talice A."/>
            <person name="Pita S."/>
            <person name="Rijo G."/>
            <person name="Alvarez-Valin F."/>
            <person name="Robello C."/>
        </authorList>
    </citation>
    <scope>NUCLEOTIDE SEQUENCE [LARGE SCALE GENOMIC DNA]</scope>
    <source>
        <strain evidence="2 3">TCC</strain>
    </source>
</reference>
<dbReference type="EMBL" id="PRFC01000158">
    <property type="protein sequence ID" value="PWV04242.1"/>
    <property type="molecule type" value="Genomic_DNA"/>
</dbReference>
<feature type="region of interest" description="Disordered" evidence="1">
    <location>
        <begin position="161"/>
        <end position="184"/>
    </location>
</feature>
<dbReference type="VEuPathDB" id="TriTrypDB:TcBrA4_0118680"/>
<dbReference type="VEuPathDB" id="TriTrypDB:TcCLB.506509.20"/>
<dbReference type="VEuPathDB" id="TriTrypDB:TcCL_ESM03366"/>
<evidence type="ECO:0000313" key="3">
    <source>
        <dbReference type="Proteomes" id="UP000246078"/>
    </source>
</evidence>
<dbReference type="Proteomes" id="UP000246078">
    <property type="component" value="Unassembled WGS sequence"/>
</dbReference>
<accession>A0A2V2W6E8</accession>
<evidence type="ECO:0000313" key="2">
    <source>
        <dbReference type="EMBL" id="PWV04242.1"/>
    </source>
</evidence>
<evidence type="ECO:0000256" key="1">
    <source>
        <dbReference type="SAM" id="MobiDB-lite"/>
    </source>
</evidence>
<dbReference type="OrthoDB" id="249617at2759"/>
<name>A0A2V2W6E8_TRYCR</name>
<dbReference type="VEuPathDB" id="TriTrypDB:TCSYLVIO_007084"/>
<dbReference type="AlphaFoldDB" id="A0A2V2W6E8"/>
<dbReference type="VEuPathDB" id="TriTrypDB:TcG_05307"/>
<dbReference type="VEuPathDB" id="TriTrypDB:Tc_MARK_5827"/>
<gene>
    <name evidence="2" type="ORF">C3747_158g63</name>
</gene>
<dbReference type="VEuPathDB" id="TriTrypDB:BCY84_02023"/>
<comment type="caution">
    <text evidence="2">The sequence shown here is derived from an EMBL/GenBank/DDBJ whole genome shotgun (WGS) entry which is preliminary data.</text>
</comment>
<dbReference type="VEuPathDB" id="TriTrypDB:C4B63_26g293"/>
<feature type="compositionally biased region" description="Polar residues" evidence="1">
    <location>
        <begin position="106"/>
        <end position="121"/>
    </location>
</feature>
<sequence>MVQCVPHCGGPAVSSTPAGSVSSPVDAGDVTRDYIALAVPLLHILQQRQTTQALAVAREITRRWGEKAGPVADLLRLLQHYEDLQQQEEEEEEEGEESDDDDDDGTSNSTASSDAVMSSCSTDDDDDAGSVENGAAESGDVTQTLRQILARLPPCDAAGTSIGAGLNATPVVNDTAEESETEEERRIFNDIAGAVEREMKRLAIIRKHR</sequence>